<dbReference type="Proteomes" id="UP000524404">
    <property type="component" value="Unassembled WGS sequence"/>
</dbReference>
<sequence length="209" mass="24113">MQNTEWLAMAKRIQAIAQAGLFYTESPYDKDRYQELSDLSVQILSKLSDEPIEKIGALFTEERDGYQTPKVDVRAVVFNDKNEILMVKERVDDRWSLPGGWADVGYTPSEVAVKEVKEETGLDVKTIRLLAVMDKKNHSHPAEAWYVYKLFILCEKIGGEISQNTMETSDIQHFSLENLPPLSEPRNLESQIKLMFEYKDNPNKEVYFD</sequence>
<accession>A0A841EGN7</accession>
<dbReference type="InterPro" id="IPR015797">
    <property type="entry name" value="NUDIX_hydrolase-like_dom_sf"/>
</dbReference>
<keyword evidence="5" id="KW-1185">Reference proteome</keyword>
<dbReference type="CDD" id="cd04672">
    <property type="entry name" value="NUDIX_CDP-Chase_like"/>
    <property type="match status" value="1"/>
</dbReference>
<dbReference type="EMBL" id="JACHKT010000012">
    <property type="protein sequence ID" value="MBB6003357.1"/>
    <property type="molecule type" value="Genomic_DNA"/>
</dbReference>
<evidence type="ECO:0000259" key="3">
    <source>
        <dbReference type="PROSITE" id="PS51462"/>
    </source>
</evidence>
<dbReference type="Pfam" id="PF00293">
    <property type="entry name" value="NUDIX"/>
    <property type="match status" value="1"/>
</dbReference>
<evidence type="ECO:0000256" key="2">
    <source>
        <dbReference type="ARBA" id="ARBA00022801"/>
    </source>
</evidence>
<dbReference type="PRINTS" id="PR00502">
    <property type="entry name" value="NUDIXFAMILY"/>
</dbReference>
<comment type="caution">
    <text evidence="4">The sequence shown here is derived from an EMBL/GenBank/DDBJ whole genome shotgun (WGS) entry which is preliminary data.</text>
</comment>
<protein>
    <submittedName>
        <fullName evidence="4">ADP-ribose pyrophosphatase YjhB (NUDIX family)</fullName>
    </submittedName>
</protein>
<name>A0A841EGN7_9BACT</name>
<dbReference type="InterPro" id="IPR020476">
    <property type="entry name" value="Nudix_hydrolase"/>
</dbReference>
<dbReference type="PROSITE" id="PS51462">
    <property type="entry name" value="NUDIX"/>
    <property type="match status" value="1"/>
</dbReference>
<reference evidence="4 5" key="1">
    <citation type="submission" date="2020-08" db="EMBL/GenBank/DDBJ databases">
        <title>Functional genomics of gut bacteria from endangered species of beetles.</title>
        <authorList>
            <person name="Carlos-Shanley C."/>
        </authorList>
    </citation>
    <scope>NUCLEOTIDE SEQUENCE [LARGE SCALE GENOMIC DNA]</scope>
    <source>
        <strain evidence="4 5">S00070</strain>
    </source>
</reference>
<organism evidence="4 5">
    <name type="scientific">Arcicella rosea</name>
    <dbReference type="NCBI Taxonomy" id="502909"/>
    <lineage>
        <taxon>Bacteria</taxon>
        <taxon>Pseudomonadati</taxon>
        <taxon>Bacteroidota</taxon>
        <taxon>Cytophagia</taxon>
        <taxon>Cytophagales</taxon>
        <taxon>Flectobacillaceae</taxon>
        <taxon>Arcicella</taxon>
    </lineage>
</organism>
<keyword evidence="2" id="KW-0378">Hydrolase</keyword>
<dbReference type="PANTHER" id="PTHR43046">
    <property type="entry name" value="GDP-MANNOSE MANNOSYL HYDROLASE"/>
    <property type="match status" value="1"/>
</dbReference>
<comment type="cofactor">
    <cofactor evidence="1">
        <name>Mg(2+)</name>
        <dbReference type="ChEBI" id="CHEBI:18420"/>
    </cofactor>
</comment>
<dbReference type="Pfam" id="PF12535">
    <property type="entry name" value="Nudix_N"/>
    <property type="match status" value="1"/>
</dbReference>
<dbReference type="InterPro" id="IPR059176">
    <property type="entry name" value="UDP-X_N"/>
</dbReference>
<dbReference type="SUPFAM" id="SSF55811">
    <property type="entry name" value="Nudix"/>
    <property type="match status" value="1"/>
</dbReference>
<dbReference type="GO" id="GO:0016787">
    <property type="term" value="F:hydrolase activity"/>
    <property type="evidence" value="ECO:0007669"/>
    <property type="project" value="UniProtKB-KW"/>
</dbReference>
<evidence type="ECO:0000256" key="1">
    <source>
        <dbReference type="ARBA" id="ARBA00001946"/>
    </source>
</evidence>
<dbReference type="InterPro" id="IPR000086">
    <property type="entry name" value="NUDIX_hydrolase_dom"/>
</dbReference>
<dbReference type="PANTHER" id="PTHR43046:SF16">
    <property type="entry name" value="ADP-RIBOSE PYROPHOSPHATASE YJHB-RELATED"/>
    <property type="match status" value="1"/>
</dbReference>
<dbReference type="Gene3D" id="6.10.250.1120">
    <property type="match status" value="1"/>
</dbReference>
<dbReference type="Gene3D" id="3.90.79.10">
    <property type="entry name" value="Nucleoside Triphosphate Pyrophosphohydrolase"/>
    <property type="match status" value="1"/>
</dbReference>
<feature type="domain" description="Nudix hydrolase" evidence="3">
    <location>
        <begin position="68"/>
        <end position="196"/>
    </location>
</feature>
<proteinExistence type="predicted"/>
<dbReference type="AlphaFoldDB" id="A0A841EGN7"/>
<evidence type="ECO:0000313" key="5">
    <source>
        <dbReference type="Proteomes" id="UP000524404"/>
    </source>
</evidence>
<evidence type="ECO:0000313" key="4">
    <source>
        <dbReference type="EMBL" id="MBB6003357.1"/>
    </source>
</evidence>
<dbReference type="RefSeq" id="WP_184133785.1">
    <property type="nucleotide sequence ID" value="NZ_JACHKT010000012.1"/>
</dbReference>
<gene>
    <name evidence="4" type="ORF">HNP25_002013</name>
</gene>